<evidence type="ECO:0000313" key="1">
    <source>
        <dbReference type="EMBL" id="KAF6204873.1"/>
    </source>
</evidence>
<gene>
    <name evidence="1" type="ORF">GE061_019037</name>
</gene>
<comment type="caution">
    <text evidence="1">The sequence shown here is derived from an EMBL/GenBank/DDBJ whole genome shotgun (WGS) entry which is preliminary data.</text>
</comment>
<reference evidence="1" key="1">
    <citation type="journal article" date="2021" name="Mol. Ecol. Resour.">
        <title>Apolygus lucorum genome provides insights into omnivorousness and mesophyll feeding.</title>
        <authorList>
            <person name="Liu Y."/>
            <person name="Liu H."/>
            <person name="Wang H."/>
            <person name="Huang T."/>
            <person name="Liu B."/>
            <person name="Yang B."/>
            <person name="Yin L."/>
            <person name="Li B."/>
            <person name="Zhang Y."/>
            <person name="Zhang S."/>
            <person name="Jiang F."/>
            <person name="Zhang X."/>
            <person name="Ren Y."/>
            <person name="Wang B."/>
            <person name="Wang S."/>
            <person name="Lu Y."/>
            <person name="Wu K."/>
            <person name="Fan W."/>
            <person name="Wang G."/>
        </authorList>
    </citation>
    <scope>NUCLEOTIDE SEQUENCE</scope>
    <source>
        <strain evidence="1">12Hb</strain>
    </source>
</reference>
<proteinExistence type="predicted"/>
<organism evidence="1 2">
    <name type="scientific">Apolygus lucorum</name>
    <name type="common">Small green plant bug</name>
    <name type="synonym">Lygocoris lucorum</name>
    <dbReference type="NCBI Taxonomy" id="248454"/>
    <lineage>
        <taxon>Eukaryota</taxon>
        <taxon>Metazoa</taxon>
        <taxon>Ecdysozoa</taxon>
        <taxon>Arthropoda</taxon>
        <taxon>Hexapoda</taxon>
        <taxon>Insecta</taxon>
        <taxon>Pterygota</taxon>
        <taxon>Neoptera</taxon>
        <taxon>Paraneoptera</taxon>
        <taxon>Hemiptera</taxon>
        <taxon>Heteroptera</taxon>
        <taxon>Panheteroptera</taxon>
        <taxon>Cimicomorpha</taxon>
        <taxon>Miridae</taxon>
        <taxon>Mirini</taxon>
        <taxon>Apolygus</taxon>
    </lineage>
</organism>
<sequence length="118" mass="13796">MTALSFAIFLLLFTSCLTASFKKFYPELTEDEKHYLHDQVNEGQSQWHGPPETHPRVQYIYNGNVNVSGDSYSVTTIYDFWFLSETRGKCNGRLKYVQLHRKGHVRATETYHVRSCQK</sequence>
<accession>A0A6A4JFB3</accession>
<name>A0A6A4JFB3_APOLU</name>
<keyword evidence="2" id="KW-1185">Reference proteome</keyword>
<protein>
    <submittedName>
        <fullName evidence="1">Uncharacterized protein</fullName>
    </submittedName>
</protein>
<dbReference type="AlphaFoldDB" id="A0A6A4JFB3"/>
<dbReference type="EMBL" id="WIXP02000009">
    <property type="protein sequence ID" value="KAF6204873.1"/>
    <property type="molecule type" value="Genomic_DNA"/>
</dbReference>
<dbReference type="Proteomes" id="UP000466442">
    <property type="component" value="Linkage Group LG9"/>
</dbReference>
<evidence type="ECO:0000313" key="2">
    <source>
        <dbReference type="Proteomes" id="UP000466442"/>
    </source>
</evidence>